<keyword evidence="19" id="KW-1185">Reference proteome</keyword>
<feature type="domain" description="DRBM" evidence="16">
    <location>
        <begin position="154"/>
        <end position="224"/>
    </location>
</feature>
<reference evidence="18 19" key="1">
    <citation type="submission" date="2019-03" db="EMBL/GenBank/DDBJ databases">
        <title>Genome sequence of Thiobacillaceae bacterium LSR1, a sulfur-oxidizing bacterium isolated from freshwater sediment.</title>
        <authorList>
            <person name="Li S."/>
        </authorList>
    </citation>
    <scope>NUCLEOTIDE SEQUENCE [LARGE SCALE GENOMIC DNA]</scope>
    <source>
        <strain evidence="18 19">LSR1</strain>
    </source>
</reference>
<dbReference type="Proteomes" id="UP000295443">
    <property type="component" value="Unassembled WGS sequence"/>
</dbReference>
<dbReference type="GO" id="GO:0006397">
    <property type="term" value="P:mRNA processing"/>
    <property type="evidence" value="ECO:0007669"/>
    <property type="project" value="UniProtKB-UniRule"/>
</dbReference>
<feature type="binding site" evidence="15">
    <location>
        <position position="113"/>
    </location>
    <ligand>
        <name>Mg(2+)</name>
        <dbReference type="ChEBI" id="CHEBI:18420"/>
    </ligand>
</feature>
<dbReference type="NCBIfam" id="TIGR02191">
    <property type="entry name" value="RNaseIII"/>
    <property type="match status" value="1"/>
</dbReference>
<evidence type="ECO:0000256" key="3">
    <source>
        <dbReference type="ARBA" id="ARBA00010183"/>
    </source>
</evidence>
<dbReference type="PANTHER" id="PTHR11207">
    <property type="entry name" value="RIBONUCLEASE III"/>
    <property type="match status" value="1"/>
</dbReference>
<dbReference type="GO" id="GO:0005737">
    <property type="term" value="C:cytoplasm"/>
    <property type="evidence" value="ECO:0007669"/>
    <property type="project" value="UniProtKB-SubCell"/>
</dbReference>
<evidence type="ECO:0000256" key="2">
    <source>
        <dbReference type="ARBA" id="ARBA00004496"/>
    </source>
</evidence>
<dbReference type="PROSITE" id="PS50142">
    <property type="entry name" value="RNASE_3_2"/>
    <property type="match status" value="1"/>
</dbReference>
<dbReference type="SUPFAM" id="SSF54768">
    <property type="entry name" value="dsRNA-binding domain-like"/>
    <property type="match status" value="1"/>
</dbReference>
<dbReference type="HAMAP" id="MF_00104">
    <property type="entry name" value="RNase_III"/>
    <property type="match status" value="1"/>
</dbReference>
<keyword evidence="7 15" id="KW-0507">mRNA processing</keyword>
<dbReference type="InterPro" id="IPR000999">
    <property type="entry name" value="RNase_III_dom"/>
</dbReference>
<dbReference type="InterPro" id="IPR036389">
    <property type="entry name" value="RNase_III_sf"/>
</dbReference>
<keyword evidence="12 15" id="KW-0378">Hydrolase</keyword>
<dbReference type="FunFam" id="3.30.160.20:FF:000003">
    <property type="entry name" value="Ribonuclease 3"/>
    <property type="match status" value="1"/>
</dbReference>
<dbReference type="PROSITE" id="PS00517">
    <property type="entry name" value="RNASE_3_1"/>
    <property type="match status" value="1"/>
</dbReference>
<comment type="similarity">
    <text evidence="3">Belongs to the ribonuclease III family.</text>
</comment>
<dbReference type="Gene3D" id="1.10.1520.10">
    <property type="entry name" value="Ribonuclease III domain"/>
    <property type="match status" value="1"/>
</dbReference>
<evidence type="ECO:0000313" key="19">
    <source>
        <dbReference type="Proteomes" id="UP000295443"/>
    </source>
</evidence>
<dbReference type="GO" id="GO:0046872">
    <property type="term" value="F:metal ion binding"/>
    <property type="evidence" value="ECO:0007669"/>
    <property type="project" value="UniProtKB-KW"/>
</dbReference>
<keyword evidence="9 15" id="KW-0540">Nuclease</keyword>
<keyword evidence="14 15" id="KW-0694">RNA-binding</keyword>
<sequence length="225" mass="24290">MVHAPDALQARLGFAFTRPELLEQALTHRSYSVANNERLEFLGDGVLNCVVGALLYERFPELREGQLSRLRANLVNQQPLYEIATELDVGRHLRLGEGELKSGGAGRPSILADAMESILGAAFLDAGFDAARAIVLHLFASRLAEIDPATHGKDAKTLLQEWLQSRKHGLPQYELLGTSGQAHAQTFRVACRIGALGLATEGAGASRKAAEQAAAQAAYQRLARP</sequence>
<dbReference type="GO" id="GO:0008033">
    <property type="term" value="P:tRNA processing"/>
    <property type="evidence" value="ECO:0007669"/>
    <property type="project" value="UniProtKB-KW"/>
</dbReference>
<evidence type="ECO:0000256" key="9">
    <source>
        <dbReference type="ARBA" id="ARBA00022722"/>
    </source>
</evidence>
<evidence type="ECO:0000256" key="14">
    <source>
        <dbReference type="ARBA" id="ARBA00022884"/>
    </source>
</evidence>
<accession>A0A4R1BEC1</accession>
<evidence type="ECO:0000256" key="10">
    <source>
        <dbReference type="ARBA" id="ARBA00022723"/>
    </source>
</evidence>
<keyword evidence="5 15" id="KW-0963">Cytoplasm</keyword>
<dbReference type="OrthoDB" id="9805026at2"/>
<evidence type="ECO:0000259" key="16">
    <source>
        <dbReference type="PROSITE" id="PS50137"/>
    </source>
</evidence>
<keyword evidence="13 15" id="KW-0460">Magnesium</keyword>
<evidence type="ECO:0000256" key="11">
    <source>
        <dbReference type="ARBA" id="ARBA00022759"/>
    </source>
</evidence>
<keyword evidence="10 15" id="KW-0479">Metal-binding</keyword>
<dbReference type="PROSITE" id="PS50137">
    <property type="entry name" value="DS_RBD"/>
    <property type="match status" value="1"/>
</dbReference>
<dbReference type="GO" id="GO:0042802">
    <property type="term" value="F:identical protein binding"/>
    <property type="evidence" value="ECO:0007669"/>
    <property type="project" value="UniProtKB-ARBA"/>
</dbReference>
<feature type="active site" evidence="15">
    <location>
        <position position="44"/>
    </location>
</feature>
<evidence type="ECO:0000256" key="4">
    <source>
        <dbReference type="ARBA" id="ARBA00011738"/>
    </source>
</evidence>
<organism evidence="18 19">
    <name type="scientific">Parasulfuritortus cantonensis</name>
    <dbReference type="NCBI Taxonomy" id="2528202"/>
    <lineage>
        <taxon>Bacteria</taxon>
        <taxon>Pseudomonadati</taxon>
        <taxon>Pseudomonadota</taxon>
        <taxon>Betaproteobacteria</taxon>
        <taxon>Nitrosomonadales</taxon>
        <taxon>Thiobacillaceae</taxon>
        <taxon>Parasulfuritortus</taxon>
    </lineage>
</organism>
<dbReference type="InterPro" id="IPR014720">
    <property type="entry name" value="dsRBD_dom"/>
</dbReference>
<feature type="active site" evidence="15">
    <location>
        <position position="116"/>
    </location>
</feature>
<dbReference type="FunFam" id="1.10.1520.10:FF:000001">
    <property type="entry name" value="Ribonuclease 3"/>
    <property type="match status" value="1"/>
</dbReference>
<dbReference type="SUPFAM" id="SSF69065">
    <property type="entry name" value="RNase III domain-like"/>
    <property type="match status" value="1"/>
</dbReference>
<dbReference type="SMART" id="SM00535">
    <property type="entry name" value="RIBOc"/>
    <property type="match status" value="1"/>
</dbReference>
<evidence type="ECO:0000259" key="17">
    <source>
        <dbReference type="PROSITE" id="PS50142"/>
    </source>
</evidence>
<comment type="caution">
    <text evidence="18">The sequence shown here is derived from an EMBL/GenBank/DDBJ whole genome shotgun (WGS) entry which is preliminary data.</text>
</comment>
<comment type="subcellular location">
    <subcellularLocation>
        <location evidence="2 15">Cytoplasm</location>
    </subcellularLocation>
</comment>
<dbReference type="EC" id="3.1.26.3" evidence="15"/>
<dbReference type="CDD" id="cd00593">
    <property type="entry name" value="RIBOc"/>
    <property type="match status" value="1"/>
</dbReference>
<evidence type="ECO:0000256" key="12">
    <source>
        <dbReference type="ARBA" id="ARBA00022801"/>
    </source>
</evidence>
<dbReference type="GO" id="GO:0010468">
    <property type="term" value="P:regulation of gene expression"/>
    <property type="evidence" value="ECO:0007669"/>
    <property type="project" value="TreeGrafter"/>
</dbReference>
<dbReference type="GO" id="GO:0003725">
    <property type="term" value="F:double-stranded RNA binding"/>
    <property type="evidence" value="ECO:0007669"/>
    <property type="project" value="TreeGrafter"/>
</dbReference>
<dbReference type="EMBL" id="SJZB01000027">
    <property type="protein sequence ID" value="TCJ15423.1"/>
    <property type="molecule type" value="Genomic_DNA"/>
</dbReference>
<dbReference type="GO" id="GO:0004525">
    <property type="term" value="F:ribonuclease III activity"/>
    <property type="evidence" value="ECO:0007669"/>
    <property type="project" value="UniProtKB-UniRule"/>
</dbReference>
<comment type="cofactor">
    <cofactor evidence="15">
        <name>Mg(2+)</name>
        <dbReference type="ChEBI" id="CHEBI:18420"/>
    </cofactor>
</comment>
<dbReference type="RefSeq" id="WP_131446136.1">
    <property type="nucleotide sequence ID" value="NZ_SJZB01000027.1"/>
</dbReference>
<feature type="binding site" evidence="15">
    <location>
        <position position="40"/>
    </location>
    <ligand>
        <name>Mg(2+)</name>
        <dbReference type="ChEBI" id="CHEBI:18420"/>
    </ligand>
</feature>
<dbReference type="AlphaFoldDB" id="A0A4R1BEC1"/>
<dbReference type="Pfam" id="PF14622">
    <property type="entry name" value="Ribonucleas_3_3"/>
    <property type="match status" value="1"/>
</dbReference>
<dbReference type="SMART" id="SM00358">
    <property type="entry name" value="DSRM"/>
    <property type="match status" value="1"/>
</dbReference>
<evidence type="ECO:0000313" key="18">
    <source>
        <dbReference type="EMBL" id="TCJ15423.1"/>
    </source>
</evidence>
<keyword evidence="6 15" id="KW-0698">rRNA processing</keyword>
<evidence type="ECO:0000256" key="1">
    <source>
        <dbReference type="ARBA" id="ARBA00000109"/>
    </source>
</evidence>
<evidence type="ECO:0000256" key="7">
    <source>
        <dbReference type="ARBA" id="ARBA00022664"/>
    </source>
</evidence>
<dbReference type="Pfam" id="PF00035">
    <property type="entry name" value="dsrm"/>
    <property type="match status" value="1"/>
</dbReference>
<comment type="function">
    <text evidence="15">Digests double-stranded RNA. Involved in the processing of primary rRNA transcript to yield the immediate precursors to the large and small rRNAs (23S and 16S). Processes some mRNAs, and tRNAs when they are encoded in the rRNA operon. Processes pre-crRNA and tracrRNA of type II CRISPR loci if present in the organism.</text>
</comment>
<keyword evidence="11 15" id="KW-0255">Endonuclease</keyword>
<evidence type="ECO:0000256" key="8">
    <source>
        <dbReference type="ARBA" id="ARBA00022694"/>
    </source>
</evidence>
<dbReference type="InterPro" id="IPR011907">
    <property type="entry name" value="RNase_III"/>
</dbReference>
<feature type="binding site" evidence="15">
    <location>
        <position position="116"/>
    </location>
    <ligand>
        <name>Mg(2+)</name>
        <dbReference type="ChEBI" id="CHEBI:18420"/>
    </ligand>
</feature>
<keyword evidence="15" id="KW-0699">rRNA-binding</keyword>
<gene>
    <name evidence="15" type="primary">rnc</name>
    <name evidence="18" type="ORF">EZJ19_07355</name>
</gene>
<evidence type="ECO:0000256" key="15">
    <source>
        <dbReference type="HAMAP-Rule" id="MF_00104"/>
    </source>
</evidence>
<comment type="catalytic activity">
    <reaction evidence="1 15">
        <text>Endonucleolytic cleavage to 5'-phosphomonoester.</text>
        <dbReference type="EC" id="3.1.26.3"/>
    </reaction>
</comment>
<feature type="domain" description="RNase III" evidence="17">
    <location>
        <begin position="5"/>
        <end position="127"/>
    </location>
</feature>
<comment type="subunit">
    <text evidence="4 15">Homodimer.</text>
</comment>
<dbReference type="GO" id="GO:0019843">
    <property type="term" value="F:rRNA binding"/>
    <property type="evidence" value="ECO:0007669"/>
    <property type="project" value="UniProtKB-KW"/>
</dbReference>
<dbReference type="Gene3D" id="3.30.160.20">
    <property type="match status" value="1"/>
</dbReference>
<proteinExistence type="inferred from homology"/>
<keyword evidence="8 15" id="KW-0819">tRNA processing</keyword>
<dbReference type="CDD" id="cd10845">
    <property type="entry name" value="DSRM_RNAse_III_family"/>
    <property type="match status" value="1"/>
</dbReference>
<protein>
    <recommendedName>
        <fullName evidence="15">Ribonuclease 3</fullName>
        <ecNumber evidence="15">3.1.26.3</ecNumber>
    </recommendedName>
    <alternativeName>
        <fullName evidence="15">Ribonuclease III</fullName>
        <shortName evidence="15">RNase III</shortName>
    </alternativeName>
</protein>
<dbReference type="PANTHER" id="PTHR11207:SF0">
    <property type="entry name" value="RIBONUCLEASE 3"/>
    <property type="match status" value="1"/>
</dbReference>
<name>A0A4R1BEC1_9PROT</name>
<evidence type="ECO:0000256" key="13">
    <source>
        <dbReference type="ARBA" id="ARBA00022842"/>
    </source>
</evidence>
<dbReference type="GO" id="GO:0006364">
    <property type="term" value="P:rRNA processing"/>
    <property type="evidence" value="ECO:0007669"/>
    <property type="project" value="UniProtKB-UniRule"/>
</dbReference>
<evidence type="ECO:0000256" key="6">
    <source>
        <dbReference type="ARBA" id="ARBA00022552"/>
    </source>
</evidence>
<evidence type="ECO:0000256" key="5">
    <source>
        <dbReference type="ARBA" id="ARBA00022490"/>
    </source>
</evidence>